<reference evidence="2" key="1">
    <citation type="submission" date="2017-01" db="EMBL/GenBank/DDBJ databases">
        <title>Comparative genomics of anhydrobiosis in the tardigrade Hypsibius dujardini.</title>
        <authorList>
            <person name="Yoshida Y."/>
            <person name="Koutsovoulos G."/>
            <person name="Laetsch D."/>
            <person name="Stevens L."/>
            <person name="Kumar S."/>
            <person name="Horikawa D."/>
            <person name="Ishino K."/>
            <person name="Komine S."/>
            <person name="Tomita M."/>
            <person name="Blaxter M."/>
            <person name="Arakawa K."/>
        </authorList>
    </citation>
    <scope>NUCLEOTIDE SEQUENCE [LARGE SCALE GENOMIC DNA]</scope>
    <source>
        <strain evidence="2">Z151</strain>
    </source>
</reference>
<dbReference type="Proteomes" id="UP000192578">
    <property type="component" value="Unassembled WGS sequence"/>
</dbReference>
<comment type="caution">
    <text evidence="1">The sequence shown here is derived from an EMBL/GenBank/DDBJ whole genome shotgun (WGS) entry which is preliminary data.</text>
</comment>
<sequence>MAEIRPLRVRNYQLRLWPTIDGQVEEIGFGELVELLRQQCPSFQYGSVIRRKWDDRPGHKFSGVLNIKERIDYDVLLHKQFLSVRGEEWAVEAFGERTGVAEIRTVQKYGSKKAEKRLKACLQNAPNQFSLGTISRYCEDSQAGDVCYIKGMFSADTNLVNFSIGFEVGHEMDAERFARGEHTILGQIVFGSPHRDDHFRR</sequence>
<protein>
    <submittedName>
        <fullName evidence="1">Uncharacterized protein</fullName>
    </submittedName>
</protein>
<evidence type="ECO:0000313" key="1">
    <source>
        <dbReference type="EMBL" id="OWA52649.1"/>
    </source>
</evidence>
<organism evidence="1 2">
    <name type="scientific">Hypsibius exemplaris</name>
    <name type="common">Freshwater tardigrade</name>
    <dbReference type="NCBI Taxonomy" id="2072580"/>
    <lineage>
        <taxon>Eukaryota</taxon>
        <taxon>Metazoa</taxon>
        <taxon>Ecdysozoa</taxon>
        <taxon>Tardigrada</taxon>
        <taxon>Eutardigrada</taxon>
        <taxon>Parachela</taxon>
        <taxon>Hypsibioidea</taxon>
        <taxon>Hypsibiidae</taxon>
        <taxon>Hypsibius</taxon>
    </lineage>
</organism>
<name>A0A9X6NG56_HYPEX</name>
<keyword evidence="2" id="KW-1185">Reference proteome</keyword>
<proteinExistence type="predicted"/>
<gene>
    <name evidence="1" type="ORF">BV898_17096</name>
</gene>
<dbReference type="AlphaFoldDB" id="A0A9X6NG56"/>
<dbReference type="EMBL" id="MTYJ01000279">
    <property type="protein sequence ID" value="OWA52649.1"/>
    <property type="molecule type" value="Genomic_DNA"/>
</dbReference>
<accession>A0A9X6NG56</accession>
<evidence type="ECO:0000313" key="2">
    <source>
        <dbReference type="Proteomes" id="UP000192578"/>
    </source>
</evidence>